<proteinExistence type="predicted"/>
<comment type="caution">
    <text evidence="1">The sequence shown here is derived from an EMBL/GenBank/DDBJ whole genome shotgun (WGS) entry which is preliminary data.</text>
</comment>
<evidence type="ECO:0000313" key="1">
    <source>
        <dbReference type="EMBL" id="MQS38857.1"/>
    </source>
</evidence>
<evidence type="ECO:0000313" key="2">
    <source>
        <dbReference type="Proteomes" id="UP000460558"/>
    </source>
</evidence>
<organism evidence="1 2">
    <name type="scientific">Streptomyces katsurahamanus</name>
    <dbReference type="NCBI Taxonomy" id="2577098"/>
    <lineage>
        <taxon>Bacteria</taxon>
        <taxon>Bacillati</taxon>
        <taxon>Actinomycetota</taxon>
        <taxon>Actinomycetes</taxon>
        <taxon>Kitasatosporales</taxon>
        <taxon>Streptomycetaceae</taxon>
        <taxon>Streptomyces</taxon>
    </lineage>
</organism>
<sequence>MSPDPENPENTVVQLCAQGMRAEGEGRDAEARSLFTRAWESAGDDYEACVAAHYPARCQSTPEDALHWNLECLARADRVGDERVRPFYASLHGSIGGALLELGEPGRARGHFEAAAGRLADLPPGQYAQWLRLCVARGLRATGTADPGAAAGDPLPALMERLCARVDLDSLALLLPAYLGDLGGPKDAERLTTALRMLHAERRLPGPEQTALGRAIAARTAAAG</sequence>
<protein>
    <recommendedName>
        <fullName evidence="3">Tetratricopeptide repeat protein</fullName>
    </recommendedName>
</protein>
<dbReference type="EMBL" id="VDEQ01000294">
    <property type="protein sequence ID" value="MQS38857.1"/>
    <property type="molecule type" value="Genomic_DNA"/>
</dbReference>
<gene>
    <name evidence="1" type="ORF">FFZ77_25690</name>
</gene>
<reference evidence="1 2" key="1">
    <citation type="submission" date="2019-06" db="EMBL/GenBank/DDBJ databases">
        <title>Comparative genomics and metabolomics analyses of clavulanic acid producing Streptomyces species provides insight into specialized metabolism and evolution of beta-lactam biosynthetic gene clusters.</title>
        <authorList>
            <person name="Moore M.A."/>
            <person name="Cruz-Morales P."/>
            <person name="Barona Gomez F."/>
            <person name="Kapil T."/>
        </authorList>
    </citation>
    <scope>NUCLEOTIDE SEQUENCE [LARGE SCALE GENOMIC DNA]</scope>
    <source>
        <strain evidence="1 2">T-272</strain>
    </source>
</reference>
<dbReference type="RefSeq" id="WP_153486211.1">
    <property type="nucleotide sequence ID" value="NZ_VDEQ01000294.1"/>
</dbReference>
<accession>A0ABW9NZZ8</accession>
<keyword evidence="2" id="KW-1185">Reference proteome</keyword>
<dbReference type="InterPro" id="IPR011990">
    <property type="entry name" value="TPR-like_helical_dom_sf"/>
</dbReference>
<dbReference type="SUPFAM" id="SSF48452">
    <property type="entry name" value="TPR-like"/>
    <property type="match status" value="1"/>
</dbReference>
<name>A0ABW9NZZ8_9ACTN</name>
<evidence type="ECO:0008006" key="3">
    <source>
        <dbReference type="Google" id="ProtNLM"/>
    </source>
</evidence>
<dbReference type="Proteomes" id="UP000460558">
    <property type="component" value="Unassembled WGS sequence"/>
</dbReference>